<dbReference type="EMBL" id="CAJOBS010002019">
    <property type="protein sequence ID" value="CAF4784086.1"/>
    <property type="molecule type" value="Genomic_DNA"/>
</dbReference>
<dbReference type="EMBL" id="CAJNXB010002341">
    <property type="protein sequence ID" value="CAF3236856.1"/>
    <property type="molecule type" value="Genomic_DNA"/>
</dbReference>
<evidence type="ECO:0000313" key="6">
    <source>
        <dbReference type="EMBL" id="CAF4284812.1"/>
    </source>
</evidence>
<evidence type="ECO:0000313" key="1">
    <source>
        <dbReference type="EMBL" id="CAF3236856.1"/>
    </source>
</evidence>
<dbReference type="EMBL" id="CAJOBP010001439">
    <property type="protein sequence ID" value="CAF4284812.1"/>
    <property type="molecule type" value="Genomic_DNA"/>
</dbReference>
<keyword evidence="12" id="KW-1185">Reference proteome</keyword>
<dbReference type="EMBL" id="CAJOBO010002026">
    <property type="protein sequence ID" value="CAF4426171.1"/>
    <property type="molecule type" value="Genomic_DNA"/>
</dbReference>
<dbReference type="Proteomes" id="UP000663865">
    <property type="component" value="Unassembled WGS sequence"/>
</dbReference>
<dbReference type="Proteomes" id="UP000663848">
    <property type="component" value="Unassembled WGS sequence"/>
</dbReference>
<reference evidence="2" key="1">
    <citation type="submission" date="2021-02" db="EMBL/GenBank/DDBJ databases">
        <authorList>
            <person name="Nowell W R."/>
        </authorList>
    </citation>
    <scope>NUCLEOTIDE SEQUENCE</scope>
</reference>
<evidence type="ECO:0000313" key="12">
    <source>
        <dbReference type="Proteomes" id="UP000663873"/>
    </source>
</evidence>
<evidence type="ECO:0000313" key="9">
    <source>
        <dbReference type="EMBL" id="CAF4701875.1"/>
    </source>
</evidence>
<dbReference type="EMBL" id="CAJNYV010005587">
    <property type="protein sequence ID" value="CAF3756148.1"/>
    <property type="molecule type" value="Genomic_DNA"/>
</dbReference>
<comment type="caution">
    <text evidence="2">The sequence shown here is derived from an EMBL/GenBank/DDBJ whole genome shotgun (WGS) entry which is preliminary data.</text>
</comment>
<evidence type="ECO:0000313" key="2">
    <source>
        <dbReference type="EMBL" id="CAF3304618.1"/>
    </source>
</evidence>
<evidence type="ECO:0000313" key="8">
    <source>
        <dbReference type="EMBL" id="CAF4531395.1"/>
    </source>
</evidence>
<dbReference type="Proteomes" id="UP000663825">
    <property type="component" value="Unassembled WGS sequence"/>
</dbReference>
<dbReference type="Proteomes" id="UP000663851">
    <property type="component" value="Unassembled WGS sequence"/>
</dbReference>
<dbReference type="Proteomes" id="UP000663869">
    <property type="component" value="Unassembled WGS sequence"/>
</dbReference>
<dbReference type="EMBL" id="CAJOBR010002747">
    <property type="protein sequence ID" value="CAF4701875.1"/>
    <property type="molecule type" value="Genomic_DNA"/>
</dbReference>
<dbReference type="Proteomes" id="UP000663872">
    <property type="component" value="Unassembled WGS sequence"/>
</dbReference>
<dbReference type="AlphaFoldDB" id="A0A817SXD3"/>
<proteinExistence type="predicted"/>
<dbReference type="EMBL" id="CAJNYU010000915">
    <property type="protein sequence ID" value="CAF3397722.1"/>
    <property type="molecule type" value="Genomic_DNA"/>
</dbReference>
<evidence type="ECO:0000313" key="7">
    <source>
        <dbReference type="EMBL" id="CAF4426171.1"/>
    </source>
</evidence>
<gene>
    <name evidence="3" type="ORF">FME351_LOCUS8768</name>
    <name evidence="4" type="ORF">GRG538_LOCUS11251</name>
    <name evidence="7" type="ORF">HFQ381_LOCUS21972</name>
    <name evidence="5" type="ORF">KIK155_LOCUS29993</name>
    <name evidence="2" type="ORF">LUA448_LOCUS8395</name>
    <name evidence="9" type="ORF">QYT958_LOCUS17827</name>
    <name evidence="1" type="ORF">TIS948_LOCUS14409</name>
    <name evidence="10" type="ORF">TOA249_LOCUS22327</name>
    <name evidence="8" type="ORF">TSG867_LOCUS23294</name>
    <name evidence="6" type="ORF">UJA718_LOCUS11624</name>
</gene>
<dbReference type="EMBL" id="CAJNYD010000882">
    <property type="protein sequence ID" value="CAF3304618.1"/>
    <property type="molecule type" value="Genomic_DNA"/>
</dbReference>
<dbReference type="EMBL" id="CAJNYT010001484">
    <property type="protein sequence ID" value="CAF3414728.1"/>
    <property type="molecule type" value="Genomic_DNA"/>
</dbReference>
<evidence type="ECO:0000313" key="4">
    <source>
        <dbReference type="EMBL" id="CAF3414728.1"/>
    </source>
</evidence>
<sequence length="233" mass="27550">MIMNKANIVDRIKNVIKRNLPLIIEYQQRAHLLLPNDIVNSVAYQQIYKDSIFNRLTLTIHADGIQLITTKRKKFYLEIPSPHREYARNKLLFVLYFSENEPTPSILYDNLCQQMRKIINENFIVISGQKFNIKFQLFKVDLPCRSLSICIKQHNGYYCCSNCLQRGKTVGGTCVYYSSDEMQVMHFYENIQDVVNVTPLLDKYREDISVVYQDEKRHLYSLHGHKYPVLFIR</sequence>
<dbReference type="Proteomes" id="UP000663833">
    <property type="component" value="Unassembled WGS sequence"/>
</dbReference>
<evidence type="ECO:0000313" key="10">
    <source>
        <dbReference type="EMBL" id="CAF4784086.1"/>
    </source>
</evidence>
<evidence type="ECO:0000313" key="5">
    <source>
        <dbReference type="EMBL" id="CAF3756148.1"/>
    </source>
</evidence>
<evidence type="ECO:0000313" key="11">
    <source>
        <dbReference type="Proteomes" id="UP000663833"/>
    </source>
</evidence>
<dbReference type="Proteomes" id="UP000663862">
    <property type="component" value="Unassembled WGS sequence"/>
</dbReference>
<dbReference type="EMBL" id="CAJOBQ010001986">
    <property type="protein sequence ID" value="CAF4531395.1"/>
    <property type="molecule type" value="Genomic_DNA"/>
</dbReference>
<dbReference type="OrthoDB" id="10058346at2759"/>
<organism evidence="2 11">
    <name type="scientific">Rotaria socialis</name>
    <dbReference type="NCBI Taxonomy" id="392032"/>
    <lineage>
        <taxon>Eukaryota</taxon>
        <taxon>Metazoa</taxon>
        <taxon>Spiralia</taxon>
        <taxon>Gnathifera</taxon>
        <taxon>Rotifera</taxon>
        <taxon>Eurotatoria</taxon>
        <taxon>Bdelloidea</taxon>
        <taxon>Philodinida</taxon>
        <taxon>Philodinidae</taxon>
        <taxon>Rotaria</taxon>
    </lineage>
</organism>
<dbReference type="Proteomes" id="UP000663838">
    <property type="component" value="Unassembled WGS sequence"/>
</dbReference>
<name>A0A817SXD3_9BILA</name>
<evidence type="ECO:0000313" key="3">
    <source>
        <dbReference type="EMBL" id="CAF3397722.1"/>
    </source>
</evidence>
<accession>A0A817SXD3</accession>
<dbReference type="Proteomes" id="UP000663873">
    <property type="component" value="Unassembled WGS sequence"/>
</dbReference>
<protein>
    <submittedName>
        <fullName evidence="2">Uncharacterized protein</fullName>
    </submittedName>
</protein>